<dbReference type="SUPFAM" id="SSF103464">
    <property type="entry name" value="Oligosaccharyltransferase subunit ost4p"/>
    <property type="match status" value="1"/>
</dbReference>
<comment type="similarity">
    <text evidence="3">Belongs to the OST4 family.</text>
</comment>
<evidence type="ECO:0000256" key="5">
    <source>
        <dbReference type="ARBA" id="ARBA00022692"/>
    </source>
</evidence>
<protein>
    <submittedName>
        <fullName evidence="11">Oligosaccaryltransferase, oligosaccharyltransferase subunit ost4p superfamily</fullName>
    </submittedName>
</protein>
<dbReference type="AlphaFoldDB" id="A0A9K3JCX0"/>
<accession>A0A9K3JCX0</accession>
<keyword evidence="9 10" id="KW-0472">Membrane</keyword>
<sequence length="41" mass="4618">MSGKMFNDQDLGFFANSLGIIILFLVIGYHFVMADTKYEGN</sequence>
<comment type="subcellular location">
    <subcellularLocation>
        <location evidence="2">Endoplasmic reticulum membrane</location>
        <topology evidence="2">Single-pass type III membrane protein</topology>
    </subcellularLocation>
</comment>
<dbReference type="InterPro" id="IPR036330">
    <property type="entry name" value="Ost4p_sf"/>
</dbReference>
<dbReference type="PANTHER" id="PTHR28677">
    <property type="entry name" value="DOLICHYL-DIPHOSPHOOLIGOSACCHARIDE--PROTEIN GLYCOSYLTRANSFERASE SUBUNIT 4A-RELATED"/>
    <property type="match status" value="1"/>
</dbReference>
<evidence type="ECO:0000256" key="3">
    <source>
        <dbReference type="ARBA" id="ARBA00007685"/>
    </source>
</evidence>
<dbReference type="GO" id="GO:0005789">
    <property type="term" value="C:endoplasmic reticulum membrane"/>
    <property type="evidence" value="ECO:0007669"/>
    <property type="project" value="UniProtKB-SubCell"/>
</dbReference>
<evidence type="ECO:0000256" key="2">
    <source>
        <dbReference type="ARBA" id="ARBA00004643"/>
    </source>
</evidence>
<evidence type="ECO:0000256" key="8">
    <source>
        <dbReference type="ARBA" id="ARBA00022989"/>
    </source>
</evidence>
<dbReference type="Proteomes" id="UP000215914">
    <property type="component" value="Unassembled WGS sequence"/>
</dbReference>
<keyword evidence="8 10" id="KW-1133">Transmembrane helix</keyword>
<dbReference type="InterPro" id="IPR018943">
    <property type="entry name" value="Oligosaccaryltransferase"/>
</dbReference>
<evidence type="ECO:0000256" key="1">
    <source>
        <dbReference type="ARBA" id="ARBA00002791"/>
    </source>
</evidence>
<evidence type="ECO:0000256" key="9">
    <source>
        <dbReference type="ARBA" id="ARBA00023136"/>
    </source>
</evidence>
<feature type="transmembrane region" description="Helical" evidence="10">
    <location>
        <begin position="12"/>
        <end position="32"/>
    </location>
</feature>
<evidence type="ECO:0000256" key="6">
    <source>
        <dbReference type="ARBA" id="ARBA00022824"/>
    </source>
</evidence>
<gene>
    <name evidence="11" type="ORF">HanXRQr2_Chr04g0187991</name>
</gene>
<evidence type="ECO:0000313" key="12">
    <source>
        <dbReference type="Proteomes" id="UP000215914"/>
    </source>
</evidence>
<organism evidence="11 12">
    <name type="scientific">Helianthus annuus</name>
    <name type="common">Common sunflower</name>
    <dbReference type="NCBI Taxonomy" id="4232"/>
    <lineage>
        <taxon>Eukaryota</taxon>
        <taxon>Viridiplantae</taxon>
        <taxon>Streptophyta</taxon>
        <taxon>Embryophyta</taxon>
        <taxon>Tracheophyta</taxon>
        <taxon>Spermatophyta</taxon>
        <taxon>Magnoliopsida</taxon>
        <taxon>eudicotyledons</taxon>
        <taxon>Gunneridae</taxon>
        <taxon>Pentapetalae</taxon>
        <taxon>asterids</taxon>
        <taxon>campanulids</taxon>
        <taxon>Asterales</taxon>
        <taxon>Asteraceae</taxon>
        <taxon>Asteroideae</taxon>
        <taxon>Heliantheae alliance</taxon>
        <taxon>Heliantheae</taxon>
        <taxon>Helianthus</taxon>
    </lineage>
</organism>
<reference evidence="11" key="2">
    <citation type="submission" date="2020-06" db="EMBL/GenBank/DDBJ databases">
        <title>Helianthus annuus Genome sequencing and assembly Release 2.</title>
        <authorList>
            <person name="Gouzy J."/>
            <person name="Langlade N."/>
            <person name="Munos S."/>
        </authorList>
    </citation>
    <scope>NUCLEOTIDE SEQUENCE</scope>
    <source>
        <tissue evidence="11">Leaves</tissue>
    </source>
</reference>
<dbReference type="InterPro" id="IPR044165">
    <property type="entry name" value="OST4_plant"/>
</dbReference>
<keyword evidence="12" id="KW-1185">Reference proteome</keyword>
<keyword evidence="6" id="KW-0256">Endoplasmic reticulum</keyword>
<dbReference type="PANTHER" id="PTHR28677:SF4">
    <property type="entry name" value="DOLICHYL-DIPHOSPHOOLIGOSACCHARIDE--PROTEIN GLYCOSYLTRANSFERASE SUBUNIT 4B-RELATED"/>
    <property type="match status" value="1"/>
</dbReference>
<proteinExistence type="inferred from homology"/>
<dbReference type="Pfam" id="PF10215">
    <property type="entry name" value="Ost4"/>
    <property type="match status" value="1"/>
</dbReference>
<comment type="caution">
    <text evidence="11">The sequence shown here is derived from an EMBL/GenBank/DDBJ whole genome shotgun (WGS) entry which is preliminary data.</text>
</comment>
<evidence type="ECO:0000256" key="10">
    <source>
        <dbReference type="SAM" id="Phobius"/>
    </source>
</evidence>
<reference evidence="11" key="1">
    <citation type="journal article" date="2017" name="Nature">
        <title>The sunflower genome provides insights into oil metabolism, flowering and Asterid evolution.</title>
        <authorList>
            <person name="Badouin H."/>
            <person name="Gouzy J."/>
            <person name="Grassa C.J."/>
            <person name="Murat F."/>
            <person name="Staton S.E."/>
            <person name="Cottret L."/>
            <person name="Lelandais-Briere C."/>
            <person name="Owens G.L."/>
            <person name="Carrere S."/>
            <person name="Mayjonade B."/>
            <person name="Legrand L."/>
            <person name="Gill N."/>
            <person name="Kane N.C."/>
            <person name="Bowers J.E."/>
            <person name="Hubner S."/>
            <person name="Bellec A."/>
            <person name="Berard A."/>
            <person name="Berges H."/>
            <person name="Blanchet N."/>
            <person name="Boniface M.C."/>
            <person name="Brunel D."/>
            <person name="Catrice O."/>
            <person name="Chaidir N."/>
            <person name="Claudel C."/>
            <person name="Donnadieu C."/>
            <person name="Faraut T."/>
            <person name="Fievet G."/>
            <person name="Helmstetter N."/>
            <person name="King M."/>
            <person name="Knapp S.J."/>
            <person name="Lai Z."/>
            <person name="Le Paslier M.C."/>
            <person name="Lippi Y."/>
            <person name="Lorenzon L."/>
            <person name="Mandel J.R."/>
            <person name="Marage G."/>
            <person name="Marchand G."/>
            <person name="Marquand E."/>
            <person name="Bret-Mestries E."/>
            <person name="Morien E."/>
            <person name="Nambeesan S."/>
            <person name="Nguyen T."/>
            <person name="Pegot-Espagnet P."/>
            <person name="Pouilly N."/>
            <person name="Raftis F."/>
            <person name="Sallet E."/>
            <person name="Schiex T."/>
            <person name="Thomas J."/>
            <person name="Vandecasteele C."/>
            <person name="Vares D."/>
            <person name="Vear F."/>
            <person name="Vautrin S."/>
            <person name="Crespi M."/>
            <person name="Mangin B."/>
            <person name="Burke J.M."/>
            <person name="Salse J."/>
            <person name="Munos S."/>
            <person name="Vincourt P."/>
            <person name="Rieseberg L.H."/>
            <person name="Langlade N.B."/>
        </authorList>
    </citation>
    <scope>NUCLEOTIDE SEQUENCE</scope>
    <source>
        <tissue evidence="11">Leaves</tissue>
    </source>
</reference>
<comment type="function">
    <text evidence="1">Subunit of the oligosaccharyl transferase (OST) complex that catalyzes the initial transfer of a defined glycan (Glc(3)Man(9)GlcNAc(2) in eukaryotes) from the lipid carrier dolichol-pyrophosphate to an asparagine residue within an Asn-X-Ser/Thr consensus motif in nascent polypeptide chains, the first step in protein N-glycosylation. N-glycosylation occurs cotranslationally and the complex associates with the Sec61 complex at the channel-forming translocon complex that mediates protein translocation across the endoplasmic reticulum (ER). All subunits are required for a maximal enzyme activity.</text>
</comment>
<evidence type="ECO:0000256" key="7">
    <source>
        <dbReference type="ARBA" id="ARBA00022968"/>
    </source>
</evidence>
<name>A0A9K3JCX0_HELAN</name>
<keyword evidence="7" id="KW-0735">Signal-anchor</keyword>
<evidence type="ECO:0000313" key="11">
    <source>
        <dbReference type="EMBL" id="KAF5812020.1"/>
    </source>
</evidence>
<dbReference type="Gramene" id="mRNA:HanXRQr2_Chr04g0187991">
    <property type="protein sequence ID" value="mRNA:HanXRQr2_Chr04g0187991"/>
    <property type="gene ID" value="HanXRQr2_Chr04g0187991"/>
</dbReference>
<dbReference type="EMBL" id="MNCJ02000319">
    <property type="protein sequence ID" value="KAF5812020.1"/>
    <property type="molecule type" value="Genomic_DNA"/>
</dbReference>
<evidence type="ECO:0000256" key="4">
    <source>
        <dbReference type="ARBA" id="ARBA00011157"/>
    </source>
</evidence>
<keyword evidence="5 10" id="KW-0812">Transmembrane</keyword>
<comment type="subunit">
    <text evidence="4">Component of the oligosaccharyltransferase (OST) complex.</text>
</comment>